<keyword evidence="2" id="KW-0012">Acyltransferase</keyword>
<dbReference type="PRINTS" id="PR00412">
    <property type="entry name" value="EPOXHYDRLASE"/>
</dbReference>
<dbReference type="PANTHER" id="PTHR43798">
    <property type="entry name" value="MONOACYLGLYCEROL LIPASE"/>
    <property type="match status" value="1"/>
</dbReference>
<dbReference type="Proteomes" id="UP000002029">
    <property type="component" value="Chromosome"/>
</dbReference>
<dbReference type="AlphaFoldDB" id="D2B1T6"/>
<evidence type="ECO:0000313" key="2">
    <source>
        <dbReference type="EMBL" id="ACZ87388.1"/>
    </source>
</evidence>
<dbReference type="InterPro" id="IPR029058">
    <property type="entry name" value="AB_hydrolase_fold"/>
</dbReference>
<dbReference type="eggNOG" id="COG0596">
    <property type="taxonomic scope" value="Bacteria"/>
</dbReference>
<dbReference type="InterPro" id="IPR000639">
    <property type="entry name" value="Epox_hydrolase-like"/>
</dbReference>
<protein>
    <submittedName>
        <fullName evidence="2">Hydrolase or acyltransferase (Alpha/beta hydrolase superfamily)-like protein</fullName>
    </submittedName>
</protein>
<evidence type="ECO:0000313" key="3">
    <source>
        <dbReference type="Proteomes" id="UP000002029"/>
    </source>
</evidence>
<dbReference type="InterPro" id="IPR000073">
    <property type="entry name" value="AB_hydrolase_1"/>
</dbReference>
<feature type="domain" description="AB hydrolase-1" evidence="1">
    <location>
        <begin position="27"/>
        <end position="132"/>
    </location>
</feature>
<dbReference type="EMBL" id="CP001814">
    <property type="protein sequence ID" value="ACZ87388.1"/>
    <property type="molecule type" value="Genomic_DNA"/>
</dbReference>
<evidence type="ECO:0000259" key="1">
    <source>
        <dbReference type="Pfam" id="PF00561"/>
    </source>
</evidence>
<name>D2B1T6_STRRD</name>
<keyword evidence="2" id="KW-0808">Transferase</keyword>
<dbReference type="GO" id="GO:0016746">
    <property type="term" value="F:acyltransferase activity"/>
    <property type="evidence" value="ECO:0007669"/>
    <property type="project" value="UniProtKB-KW"/>
</dbReference>
<keyword evidence="2" id="KW-0378">Hydrolase</keyword>
<dbReference type="STRING" id="479432.Sros_4523"/>
<dbReference type="GO" id="GO:0016787">
    <property type="term" value="F:hydrolase activity"/>
    <property type="evidence" value="ECO:0007669"/>
    <property type="project" value="UniProtKB-KW"/>
</dbReference>
<organism evidence="2 3">
    <name type="scientific">Streptosporangium roseum (strain ATCC 12428 / DSM 43021 / JCM 3005 / KCTC 9067 / NCIMB 10171 / NRRL 2505 / NI 9100)</name>
    <dbReference type="NCBI Taxonomy" id="479432"/>
    <lineage>
        <taxon>Bacteria</taxon>
        <taxon>Bacillati</taxon>
        <taxon>Actinomycetota</taxon>
        <taxon>Actinomycetes</taxon>
        <taxon>Streptosporangiales</taxon>
        <taxon>Streptosporangiaceae</taxon>
        <taxon>Streptosporangium</taxon>
    </lineage>
</organism>
<dbReference type="RefSeq" id="WP_012891130.1">
    <property type="nucleotide sequence ID" value="NC_013595.1"/>
</dbReference>
<proteinExistence type="predicted"/>
<keyword evidence="3" id="KW-1185">Reference proteome</keyword>
<accession>D2B1T6</accession>
<reference evidence="2 3" key="1">
    <citation type="journal article" date="2010" name="Stand. Genomic Sci.">
        <title>Complete genome sequence of Streptosporangium roseum type strain (NI 9100).</title>
        <authorList>
            <person name="Nolan M."/>
            <person name="Sikorski J."/>
            <person name="Jando M."/>
            <person name="Lucas S."/>
            <person name="Lapidus A."/>
            <person name="Glavina Del Rio T."/>
            <person name="Chen F."/>
            <person name="Tice H."/>
            <person name="Pitluck S."/>
            <person name="Cheng J.F."/>
            <person name="Chertkov O."/>
            <person name="Sims D."/>
            <person name="Meincke L."/>
            <person name="Brettin T."/>
            <person name="Han C."/>
            <person name="Detter J.C."/>
            <person name="Bruce D."/>
            <person name="Goodwin L."/>
            <person name="Land M."/>
            <person name="Hauser L."/>
            <person name="Chang Y.J."/>
            <person name="Jeffries C.D."/>
            <person name="Ivanova N."/>
            <person name="Mavromatis K."/>
            <person name="Mikhailova N."/>
            <person name="Chen A."/>
            <person name="Palaniappan K."/>
            <person name="Chain P."/>
            <person name="Rohde M."/>
            <person name="Goker M."/>
            <person name="Bristow J."/>
            <person name="Eisen J.A."/>
            <person name="Markowitz V."/>
            <person name="Hugenholtz P."/>
            <person name="Kyrpides N.C."/>
            <person name="Klenk H.P."/>
        </authorList>
    </citation>
    <scope>NUCLEOTIDE SEQUENCE [LARGE SCALE GENOMIC DNA]</scope>
    <source>
        <strain evidence="3">ATCC 12428 / DSM 43021 / JCM 3005 / NI 9100</strain>
    </source>
</reference>
<sequence length="271" mass="30240">MPYLERPDARLFYADYPAPPAAEPASPVLLVHGLWCTAEGWIYQIPALSARHRTVAVDLRGHGRSSRPESGYELGDYADDLAALIRDLDLAPVVVLAHSMGASIATVLAVRHPDLVRALVMIDPDYAGEPGERERMSRLAEDLDGPDADLVAQEMIRTRFDTQATPAHLRAWHELEILASPARLRARTFRHSAFGRGSVRFRPEGERMLRERPQPVLAFHRSTGRAAVERDCMTHDYGEVILRPRAGHFIHQELADEVNGTVARWVAGLPR</sequence>
<gene>
    <name evidence="2" type="ordered locus">Sros_4523</name>
</gene>
<dbReference type="Pfam" id="PF00561">
    <property type="entry name" value="Abhydrolase_1"/>
    <property type="match status" value="1"/>
</dbReference>
<dbReference type="Gene3D" id="3.40.50.1820">
    <property type="entry name" value="alpha/beta hydrolase"/>
    <property type="match status" value="1"/>
</dbReference>
<dbReference type="InterPro" id="IPR050266">
    <property type="entry name" value="AB_hydrolase_sf"/>
</dbReference>
<dbReference type="KEGG" id="sro:Sros_4523"/>
<dbReference type="SUPFAM" id="SSF53474">
    <property type="entry name" value="alpha/beta-Hydrolases"/>
    <property type="match status" value="1"/>
</dbReference>
<dbReference type="PRINTS" id="PR00111">
    <property type="entry name" value="ABHYDROLASE"/>
</dbReference>
<dbReference type="HOGENOM" id="CLU_020336_50_4_11"/>